<keyword evidence="4" id="KW-0479">Metal-binding</keyword>
<dbReference type="InterPro" id="IPR001041">
    <property type="entry name" value="2Fe-2S_ferredoxin-type"/>
</dbReference>
<evidence type="ECO:0000313" key="10">
    <source>
        <dbReference type="Proteomes" id="UP000011547"/>
    </source>
</evidence>
<evidence type="ECO:0000256" key="5">
    <source>
        <dbReference type="ARBA" id="ARBA00023004"/>
    </source>
</evidence>
<name>M1M3I9_9PROT</name>
<dbReference type="SUPFAM" id="SSF54292">
    <property type="entry name" value="2Fe-2S ferredoxin-like"/>
    <property type="match status" value="1"/>
</dbReference>
<dbReference type="GO" id="GO:0005829">
    <property type="term" value="C:cytosol"/>
    <property type="evidence" value="ECO:0007669"/>
    <property type="project" value="TreeGrafter"/>
</dbReference>
<dbReference type="PANTHER" id="PTHR23426">
    <property type="entry name" value="FERREDOXIN/ADRENODOXIN"/>
    <property type="match status" value="1"/>
</dbReference>
<dbReference type="STRING" id="1208919.CDSE_0495"/>
<comment type="similarity">
    <text evidence="1">Belongs to the adrenodoxin/putidaredoxin family.</text>
</comment>
<dbReference type="CDD" id="cd00207">
    <property type="entry name" value="fer2"/>
    <property type="match status" value="1"/>
</dbReference>
<dbReference type="PANTHER" id="PTHR23426:SF65">
    <property type="entry name" value="FERREDOXIN-2, MITOCHONDRIAL"/>
    <property type="match status" value="1"/>
</dbReference>
<dbReference type="PROSITE" id="PS51085">
    <property type="entry name" value="2FE2S_FER_2"/>
    <property type="match status" value="1"/>
</dbReference>
<evidence type="ECO:0000256" key="3">
    <source>
        <dbReference type="ARBA" id="ARBA00022714"/>
    </source>
</evidence>
<dbReference type="RefSeq" id="WP_015396221.1">
    <property type="nucleotide sequence ID" value="NC_020294.1"/>
</dbReference>
<dbReference type="Pfam" id="PF00111">
    <property type="entry name" value="Fer2"/>
    <property type="match status" value="1"/>
</dbReference>
<dbReference type="PRINTS" id="PR00355">
    <property type="entry name" value="ADRENODOXIN"/>
</dbReference>
<dbReference type="EMBL" id="CP003803">
    <property type="protein sequence ID" value="AGF46810.1"/>
    <property type="molecule type" value="Genomic_DNA"/>
</dbReference>
<evidence type="ECO:0000256" key="7">
    <source>
        <dbReference type="ARBA" id="ARBA00034078"/>
    </source>
</evidence>
<keyword evidence="3" id="KW-0001">2Fe-2S</keyword>
<proteinExistence type="inferred from homology"/>
<dbReference type="GO" id="GO:0009055">
    <property type="term" value="F:electron transfer activity"/>
    <property type="evidence" value="ECO:0007669"/>
    <property type="project" value="InterPro"/>
</dbReference>
<sequence>MPKITVLPHTEICPNGKIIKDAPEGLSICKILLANNIAIEHACELVCACTTCHIIVKEGYDSLNDIDDMEEDMLDKAWGLSHNSRLSCQSILGSVDLVIEIPKYTINHAKE</sequence>
<dbReference type="HOGENOM" id="CLU_082632_5_2_4"/>
<dbReference type="Proteomes" id="UP000011547">
    <property type="component" value="Chromosome"/>
</dbReference>
<evidence type="ECO:0000313" key="9">
    <source>
        <dbReference type="EMBL" id="AGF46810.1"/>
    </source>
</evidence>
<dbReference type="NCBIfam" id="TIGR02007">
    <property type="entry name" value="fdx_isc"/>
    <property type="match status" value="1"/>
</dbReference>
<keyword evidence="6" id="KW-0411">Iron-sulfur</keyword>
<accession>M1M3I9</accession>
<evidence type="ECO:0000256" key="2">
    <source>
        <dbReference type="ARBA" id="ARBA00019395"/>
    </source>
</evidence>
<protein>
    <recommendedName>
        <fullName evidence="2">2Fe-2S ferredoxin</fullName>
    </recommendedName>
</protein>
<dbReference type="GO" id="GO:0140647">
    <property type="term" value="P:P450-containing electron transport chain"/>
    <property type="evidence" value="ECO:0007669"/>
    <property type="project" value="InterPro"/>
</dbReference>
<evidence type="ECO:0000256" key="6">
    <source>
        <dbReference type="ARBA" id="ARBA00023014"/>
    </source>
</evidence>
<dbReference type="InterPro" id="IPR011536">
    <property type="entry name" value="Fdx_isc"/>
</dbReference>
<dbReference type="InterPro" id="IPR036010">
    <property type="entry name" value="2Fe-2S_ferredoxin-like_sf"/>
</dbReference>
<dbReference type="InterPro" id="IPR012675">
    <property type="entry name" value="Beta-grasp_dom_sf"/>
</dbReference>
<keyword evidence="5" id="KW-0408">Iron</keyword>
<feature type="domain" description="2Fe-2S ferredoxin-type" evidence="8">
    <location>
        <begin position="2"/>
        <end position="105"/>
    </location>
</feature>
<dbReference type="KEGG" id="kde:CDSE_0495"/>
<dbReference type="AlphaFoldDB" id="M1M3I9"/>
<dbReference type="OrthoDB" id="9793027at2"/>
<dbReference type="Gene3D" id="3.10.20.30">
    <property type="match status" value="1"/>
</dbReference>
<gene>
    <name evidence="9" type="ORF">CDSE_0495</name>
</gene>
<reference evidence="9 10" key="1">
    <citation type="journal article" date="2013" name="Genome Biol. Evol.">
        <title>Genome evolution and phylogenomic analysis of candidatus kinetoplastibacterium, the betaproteobacterial endosymbionts of strigomonas and angomonas.</title>
        <authorList>
            <person name="Alves J.M."/>
            <person name="Serrano M.G."/>
            <person name="Maia da Silva F."/>
            <person name="Voegtly L.J."/>
            <person name="Matveyev A.V."/>
            <person name="Teixeira M.M."/>
            <person name="Camargo E.P."/>
            <person name="Buck G.A."/>
        </authorList>
    </citation>
    <scope>NUCLEOTIDE SEQUENCE [LARGE SCALE GENOMIC DNA]</scope>
    <source>
        <strain evidence="9 10">TCC079E</strain>
    </source>
</reference>
<evidence type="ECO:0000259" key="8">
    <source>
        <dbReference type="PROSITE" id="PS51085"/>
    </source>
</evidence>
<organism evidence="9 10">
    <name type="scientific">Candidatus Kinetoplastidibacterium desouzai TCC079E</name>
    <dbReference type="NCBI Taxonomy" id="1208919"/>
    <lineage>
        <taxon>Bacteria</taxon>
        <taxon>Pseudomonadati</taxon>
        <taxon>Pseudomonadota</taxon>
        <taxon>Betaproteobacteria</taxon>
        <taxon>Candidatus Kinetoplastidibacterium</taxon>
    </lineage>
</organism>
<keyword evidence="10" id="KW-1185">Reference proteome</keyword>
<dbReference type="GO" id="GO:0051537">
    <property type="term" value="F:2 iron, 2 sulfur cluster binding"/>
    <property type="evidence" value="ECO:0007669"/>
    <property type="project" value="UniProtKB-KW"/>
</dbReference>
<evidence type="ECO:0000256" key="4">
    <source>
        <dbReference type="ARBA" id="ARBA00022723"/>
    </source>
</evidence>
<evidence type="ECO:0000256" key="1">
    <source>
        <dbReference type="ARBA" id="ARBA00010914"/>
    </source>
</evidence>
<dbReference type="PATRIC" id="fig|1208919.3.peg.248"/>
<dbReference type="GO" id="GO:0046872">
    <property type="term" value="F:metal ion binding"/>
    <property type="evidence" value="ECO:0007669"/>
    <property type="project" value="UniProtKB-KW"/>
</dbReference>
<dbReference type="InterPro" id="IPR001055">
    <property type="entry name" value="Adrenodoxin-like"/>
</dbReference>
<comment type="cofactor">
    <cofactor evidence="7">
        <name>[2Fe-2S] cluster</name>
        <dbReference type="ChEBI" id="CHEBI:190135"/>
    </cofactor>
</comment>
<dbReference type="eggNOG" id="COG0633">
    <property type="taxonomic scope" value="Bacteria"/>
</dbReference>